<reference evidence="1" key="2">
    <citation type="submission" date="2025-09" db="UniProtKB">
        <authorList>
            <consortium name="Ensembl"/>
        </authorList>
    </citation>
    <scope>IDENTIFICATION</scope>
</reference>
<organism evidence="1 2">
    <name type="scientific">Oryzias sinensis</name>
    <name type="common">Chinese medaka</name>
    <dbReference type="NCBI Taxonomy" id="183150"/>
    <lineage>
        <taxon>Eukaryota</taxon>
        <taxon>Metazoa</taxon>
        <taxon>Chordata</taxon>
        <taxon>Craniata</taxon>
        <taxon>Vertebrata</taxon>
        <taxon>Euteleostomi</taxon>
        <taxon>Actinopterygii</taxon>
        <taxon>Neopterygii</taxon>
        <taxon>Teleostei</taxon>
        <taxon>Neoteleostei</taxon>
        <taxon>Acanthomorphata</taxon>
        <taxon>Ovalentaria</taxon>
        <taxon>Atherinomorphae</taxon>
        <taxon>Beloniformes</taxon>
        <taxon>Adrianichthyidae</taxon>
        <taxon>Oryziinae</taxon>
        <taxon>Oryzias</taxon>
    </lineage>
</organism>
<protein>
    <submittedName>
        <fullName evidence="1">Uncharacterized protein</fullName>
    </submittedName>
</protein>
<name>A0A8C7XEY0_9TELE</name>
<reference evidence="1" key="1">
    <citation type="submission" date="2025-08" db="UniProtKB">
        <authorList>
            <consortium name="Ensembl"/>
        </authorList>
    </citation>
    <scope>IDENTIFICATION</scope>
</reference>
<dbReference type="Ensembl" id="ENSOSIT00000012526.1">
    <property type="protein sequence ID" value="ENSOSIP00000011806.1"/>
    <property type="gene ID" value="ENSOSIG00000007010.1"/>
</dbReference>
<evidence type="ECO:0000313" key="2">
    <source>
        <dbReference type="Proteomes" id="UP000694383"/>
    </source>
</evidence>
<evidence type="ECO:0000313" key="1">
    <source>
        <dbReference type="Ensembl" id="ENSOSIP00000011806.1"/>
    </source>
</evidence>
<sequence>MLHLPQIHTPKLPCGKICNDTMTSCFSQNHFQVLQGLVEWSQGLICHYCVSIVN</sequence>
<proteinExistence type="predicted"/>
<dbReference type="Proteomes" id="UP000694383">
    <property type="component" value="Unplaced"/>
</dbReference>
<dbReference type="AlphaFoldDB" id="A0A8C7XEY0"/>
<keyword evidence="2" id="KW-1185">Reference proteome</keyword>
<accession>A0A8C7XEY0</accession>